<proteinExistence type="inferred from homology"/>
<evidence type="ECO:0000313" key="12">
    <source>
        <dbReference type="EMBL" id="EDM29090.1"/>
    </source>
</evidence>
<evidence type="ECO:0000256" key="6">
    <source>
        <dbReference type="ARBA" id="ARBA00023136"/>
    </source>
</evidence>
<evidence type="ECO:0000259" key="10">
    <source>
        <dbReference type="Pfam" id="PF21082"/>
    </source>
</evidence>
<dbReference type="InterPro" id="IPR010920">
    <property type="entry name" value="LSM_dom_sf"/>
</dbReference>
<dbReference type="PANTHER" id="PTHR43634">
    <property type="entry name" value="OW CONDUCTANCE MECHANOSENSITIVE CHANNEL"/>
    <property type="match status" value="1"/>
</dbReference>
<feature type="transmembrane region" description="Helical" evidence="7">
    <location>
        <begin position="325"/>
        <end position="350"/>
    </location>
</feature>
<dbReference type="OrthoDB" id="9809206at2"/>
<evidence type="ECO:0000256" key="3">
    <source>
        <dbReference type="ARBA" id="ARBA00022475"/>
    </source>
</evidence>
<keyword evidence="6 7" id="KW-0472">Membrane</keyword>
<dbReference type="GO" id="GO:0008381">
    <property type="term" value="F:mechanosensitive monoatomic ion channel activity"/>
    <property type="evidence" value="ECO:0007669"/>
    <property type="project" value="UniProtKB-ARBA"/>
</dbReference>
<keyword evidence="4 7" id="KW-0812">Transmembrane</keyword>
<dbReference type="Pfam" id="PF00924">
    <property type="entry name" value="MS_channel_2nd"/>
    <property type="match status" value="1"/>
</dbReference>
<keyword evidence="8" id="KW-0732">Signal</keyword>
<dbReference type="RefSeq" id="WP_007277392.1">
    <property type="nucleotide sequence ID" value="NZ_ABCK01000003.1"/>
</dbReference>
<dbReference type="InterPro" id="IPR006685">
    <property type="entry name" value="MscS_channel_2nd"/>
</dbReference>
<dbReference type="Gene3D" id="3.30.70.100">
    <property type="match status" value="1"/>
</dbReference>
<evidence type="ECO:0000256" key="2">
    <source>
        <dbReference type="ARBA" id="ARBA00008017"/>
    </source>
</evidence>
<feature type="chain" id="PRO_5002694376" description="Mechanosensitive ion channel family protein" evidence="8">
    <location>
        <begin position="21"/>
        <end position="641"/>
    </location>
</feature>
<dbReference type="GO" id="GO:0005886">
    <property type="term" value="C:plasma membrane"/>
    <property type="evidence" value="ECO:0007669"/>
    <property type="project" value="UniProtKB-SubCell"/>
</dbReference>
<dbReference type="STRING" id="313628.LNTAR_14777"/>
<comment type="caution">
    <text evidence="12">The sequence shown here is derived from an EMBL/GenBank/DDBJ whole genome shotgun (WGS) entry which is preliminary data.</text>
</comment>
<dbReference type="eggNOG" id="COG0668">
    <property type="taxonomic scope" value="Bacteria"/>
</dbReference>
<accession>A6DHK7</accession>
<evidence type="ECO:0000256" key="5">
    <source>
        <dbReference type="ARBA" id="ARBA00022989"/>
    </source>
</evidence>
<dbReference type="PANTHER" id="PTHR43634:SF2">
    <property type="entry name" value="LOW CONDUCTANCE MECHANOSENSITIVE CHANNEL YNAI"/>
    <property type="match status" value="1"/>
</dbReference>
<reference evidence="12 13" key="1">
    <citation type="journal article" date="2010" name="J. Bacteriol.">
        <title>Genome sequence of Lentisphaera araneosa HTCC2155T, the type species of the order Lentisphaerales in the phylum Lentisphaerae.</title>
        <authorList>
            <person name="Thrash J.C."/>
            <person name="Cho J.C."/>
            <person name="Vergin K.L."/>
            <person name="Morris R.M."/>
            <person name="Giovannoni S.J."/>
        </authorList>
    </citation>
    <scope>NUCLEOTIDE SEQUENCE [LARGE SCALE GENOMIC DNA]</scope>
    <source>
        <strain evidence="12 13">HTCC2155</strain>
    </source>
</reference>
<evidence type="ECO:0000256" key="1">
    <source>
        <dbReference type="ARBA" id="ARBA00004651"/>
    </source>
</evidence>
<dbReference type="InterPro" id="IPR049278">
    <property type="entry name" value="MS_channel_C"/>
</dbReference>
<dbReference type="InterPro" id="IPR023408">
    <property type="entry name" value="MscS_beta-dom_sf"/>
</dbReference>
<dbReference type="SUPFAM" id="SSF50182">
    <property type="entry name" value="Sm-like ribonucleoproteins"/>
    <property type="match status" value="1"/>
</dbReference>
<dbReference type="SUPFAM" id="SSF82689">
    <property type="entry name" value="Mechanosensitive channel protein MscS (YggB), C-terminal domain"/>
    <property type="match status" value="1"/>
</dbReference>
<evidence type="ECO:0000259" key="11">
    <source>
        <dbReference type="Pfam" id="PF21088"/>
    </source>
</evidence>
<dbReference type="EMBL" id="ABCK01000003">
    <property type="protein sequence ID" value="EDM29090.1"/>
    <property type="molecule type" value="Genomic_DNA"/>
</dbReference>
<evidence type="ECO:0000256" key="4">
    <source>
        <dbReference type="ARBA" id="ARBA00022692"/>
    </source>
</evidence>
<dbReference type="InterPro" id="IPR011014">
    <property type="entry name" value="MscS_channel_TM-2"/>
</dbReference>
<dbReference type="Pfam" id="PF21082">
    <property type="entry name" value="MS_channel_3rd"/>
    <property type="match status" value="1"/>
</dbReference>
<dbReference type="InterPro" id="IPR011066">
    <property type="entry name" value="MscS_channel_C_sf"/>
</dbReference>
<protein>
    <recommendedName>
        <fullName evidence="14">Mechanosensitive ion channel family protein</fullName>
    </recommendedName>
</protein>
<keyword evidence="13" id="KW-1185">Reference proteome</keyword>
<feature type="domain" description="Mechanosensitive ion channel MscS C-terminal" evidence="10">
    <location>
        <begin position="485"/>
        <end position="571"/>
    </location>
</feature>
<dbReference type="Gene3D" id="1.10.287.1260">
    <property type="match status" value="1"/>
</dbReference>
<gene>
    <name evidence="12" type="ORF">LNTAR_14777</name>
</gene>
<keyword evidence="3" id="KW-1003">Cell membrane</keyword>
<feature type="domain" description="Mechanosensitive ion channel MscS" evidence="9">
    <location>
        <begin position="412"/>
        <end position="478"/>
    </location>
</feature>
<evidence type="ECO:0000256" key="7">
    <source>
        <dbReference type="SAM" id="Phobius"/>
    </source>
</evidence>
<evidence type="ECO:0008006" key="14">
    <source>
        <dbReference type="Google" id="ProtNLM"/>
    </source>
</evidence>
<evidence type="ECO:0000259" key="9">
    <source>
        <dbReference type="Pfam" id="PF00924"/>
    </source>
</evidence>
<feature type="transmembrane region" description="Helical" evidence="7">
    <location>
        <begin position="371"/>
        <end position="388"/>
    </location>
</feature>
<dbReference type="InterPro" id="IPR049142">
    <property type="entry name" value="MS_channel_1st"/>
</dbReference>
<feature type="transmembrane region" description="Helical" evidence="7">
    <location>
        <begin position="251"/>
        <end position="272"/>
    </location>
</feature>
<evidence type="ECO:0000313" key="13">
    <source>
        <dbReference type="Proteomes" id="UP000004947"/>
    </source>
</evidence>
<comment type="similarity">
    <text evidence="2">Belongs to the MscS (TC 1.A.23) family.</text>
</comment>
<keyword evidence="5 7" id="KW-1133">Transmembrane helix</keyword>
<dbReference type="Gene3D" id="2.30.30.60">
    <property type="match status" value="1"/>
</dbReference>
<name>A6DHK7_9BACT</name>
<organism evidence="12 13">
    <name type="scientific">Lentisphaera araneosa HTCC2155</name>
    <dbReference type="NCBI Taxonomy" id="313628"/>
    <lineage>
        <taxon>Bacteria</taxon>
        <taxon>Pseudomonadati</taxon>
        <taxon>Lentisphaerota</taxon>
        <taxon>Lentisphaeria</taxon>
        <taxon>Lentisphaerales</taxon>
        <taxon>Lentisphaeraceae</taxon>
        <taxon>Lentisphaera</taxon>
    </lineage>
</organism>
<dbReference type="Proteomes" id="UP000004947">
    <property type="component" value="Unassembled WGS sequence"/>
</dbReference>
<sequence length="641" mass="72872">MKFFTLLTLCFSFILSAEHASDRALDSLVTIIDSGAQRDQVDRFFMEPKADLDLQKFSQVLKRIQLHEIEAMVEGPVVYYPINEAAIYMLETESGWKFAPSATRHFDDIYQAAFKFSSPEKTIEYYLESILAKNYSESLSCIIRGKENFQYLEGKLPESSAFALENFAVFMQANPLDTLQADSYEVDVLRTYNTDLGEINFVLDRGDWLITSSTSKNLIRDHFGQENINDLSEVLPDELSGVVLMLRKMQWLYIVVVLFFGFALQWILTKILRRTIVRKFERHGKVISSKKSNKFLGVFSMAISFYLLIPYVAEPSDILLKSRKVAFIIALIAGIMVLSKVLDLVMNVFYDKAQGTQTKVDDVLIPMVHKVFRFILFFVGFSFVASNMGVNVTSIIAGLGIGGVALALAAKDTVENVFGSITLLFDRPFEVGDWVVINNVEGTVESIGLRSTRVRTFYCSLVNVPNANLIRANVDNFGRRSYRRIKTVLSITYDTPPEKIEAFCEGVREVIRNHPTTRKDYYHVYLNQFNSSSLDILLYCFLDVSDWAIELRERQRLFLDIIRLANRLGVSFAFPTQSLHMVKPEDLYEPELATKVENIENSYIGARQKANQVIQESGSTRSHPGAINYKSGNDYVLSEKG</sequence>
<dbReference type="SUPFAM" id="SSF82861">
    <property type="entry name" value="Mechanosensitive channel protein MscS (YggB), transmembrane region"/>
    <property type="match status" value="1"/>
</dbReference>
<evidence type="ECO:0000256" key="8">
    <source>
        <dbReference type="SAM" id="SignalP"/>
    </source>
</evidence>
<feature type="signal peptide" evidence="8">
    <location>
        <begin position="1"/>
        <end position="20"/>
    </location>
</feature>
<feature type="domain" description="Mechanosensitive ion channel transmembrane helices 2/3" evidence="11">
    <location>
        <begin position="370"/>
        <end position="411"/>
    </location>
</feature>
<feature type="transmembrane region" description="Helical" evidence="7">
    <location>
        <begin position="293"/>
        <end position="313"/>
    </location>
</feature>
<dbReference type="Pfam" id="PF21088">
    <property type="entry name" value="MS_channel_1st"/>
    <property type="match status" value="1"/>
</dbReference>
<dbReference type="InterPro" id="IPR045042">
    <property type="entry name" value="YnaI-like"/>
</dbReference>
<comment type="subcellular location">
    <subcellularLocation>
        <location evidence="1">Cell membrane</location>
        <topology evidence="1">Multi-pass membrane protein</topology>
    </subcellularLocation>
</comment>
<dbReference type="AlphaFoldDB" id="A6DHK7"/>